<comment type="caution">
    <text evidence="1">The sequence shown here is derived from an EMBL/GenBank/DDBJ whole genome shotgun (WGS) entry which is preliminary data.</text>
</comment>
<dbReference type="EMBL" id="LNNH01000007">
    <property type="protein sequence ID" value="KWW22235.1"/>
    <property type="molecule type" value="Genomic_DNA"/>
</dbReference>
<keyword evidence="2" id="KW-1185">Reference proteome</keyword>
<evidence type="ECO:0000313" key="2">
    <source>
        <dbReference type="Proteomes" id="UP000064189"/>
    </source>
</evidence>
<evidence type="ECO:0000313" key="1">
    <source>
        <dbReference type="EMBL" id="KWW22235.1"/>
    </source>
</evidence>
<name>A0A109N2E0_9BACI</name>
<gene>
    <name evidence="1" type="ORF">AS888_13250</name>
</gene>
<accession>A0A109N2E0</accession>
<dbReference type="RefSeq" id="WP_061140544.1">
    <property type="nucleotide sequence ID" value="NZ_LNNH01000007.1"/>
</dbReference>
<dbReference type="AlphaFoldDB" id="A0A109N2E0"/>
<proteinExistence type="predicted"/>
<dbReference type="Proteomes" id="UP000064189">
    <property type="component" value="Unassembled WGS sequence"/>
</dbReference>
<reference evidence="1 2" key="1">
    <citation type="submission" date="2015-11" db="EMBL/GenBank/DDBJ databases">
        <title>Genome Sequence of Bacillus simplex strain VanAntwerpen2.</title>
        <authorList>
            <person name="Couger M.B."/>
        </authorList>
    </citation>
    <scope>NUCLEOTIDE SEQUENCE [LARGE SCALE GENOMIC DNA]</scope>
    <source>
        <strain evidence="1 2">VanAntwerpen02</strain>
    </source>
</reference>
<organism evidence="1 2">
    <name type="scientific">Peribacillus simplex</name>
    <dbReference type="NCBI Taxonomy" id="1478"/>
    <lineage>
        <taxon>Bacteria</taxon>
        <taxon>Bacillati</taxon>
        <taxon>Bacillota</taxon>
        <taxon>Bacilli</taxon>
        <taxon>Bacillales</taxon>
        <taxon>Bacillaceae</taxon>
        <taxon>Peribacillus</taxon>
    </lineage>
</organism>
<sequence length="137" mass="16237">MEIMDDVYNRTVLEISSEDAVKDLQFIKNKQQSEIESIKYKIHKYEQKRSAEEAWYQSLSPLKRFFTGHAPSHHKAVEHLVNVKDRYKKIETIKRKIAFLDEVIGMLEAEPERRELHLPTDIIKEMIASQKDEGRPR</sequence>
<protein>
    <submittedName>
        <fullName evidence="1">Uncharacterized protein</fullName>
    </submittedName>
</protein>